<dbReference type="Gene3D" id="1.10.3720.10">
    <property type="entry name" value="MetI-like"/>
    <property type="match status" value="1"/>
</dbReference>
<dbReference type="PANTHER" id="PTHR30177">
    <property type="entry name" value="GLYCINE BETAINE/L-PROLINE TRANSPORT SYSTEM PERMEASE PROTEIN PROW"/>
    <property type="match status" value="1"/>
</dbReference>
<dbReference type="RefSeq" id="WP_035974521.1">
    <property type="nucleotide sequence ID" value="NZ_CABVPR010000002.1"/>
</dbReference>
<proteinExistence type="inferred from homology"/>
<gene>
    <name evidence="8" type="ORF">I6K02_23500</name>
</gene>
<dbReference type="PROSITE" id="PS50928">
    <property type="entry name" value="ABC_TM1"/>
    <property type="match status" value="1"/>
</dbReference>
<comment type="similarity">
    <text evidence="6">Belongs to the binding-protein-dependent transport system permease family.</text>
</comment>
<dbReference type="GO" id="GO:0005886">
    <property type="term" value="C:plasma membrane"/>
    <property type="evidence" value="ECO:0007669"/>
    <property type="project" value="UniProtKB-SubCell"/>
</dbReference>
<dbReference type="InterPro" id="IPR051204">
    <property type="entry name" value="ABC_transp_perm/SBD"/>
</dbReference>
<accession>A0A892I988</accession>
<dbReference type="CDD" id="cd06261">
    <property type="entry name" value="TM_PBP2"/>
    <property type="match status" value="1"/>
</dbReference>
<reference evidence="8 9" key="1">
    <citation type="submission" date="2021-02" db="EMBL/GenBank/DDBJ databases">
        <title>FDA dAtabase for Regulatory Grade micrObial Sequences (FDA-ARGOS): Supporting development and validation of Infectious Disease Dx tests.</title>
        <authorList>
            <person name="Minogue T."/>
            <person name="Wolcott M."/>
            <person name="Wasieloski L."/>
            <person name="Aguilar W."/>
            <person name="Moore D."/>
            <person name="Jaissle J."/>
            <person name="Tallon L."/>
            <person name="Sadzewicz L."/>
            <person name="Zhao X."/>
            <person name="Boylan J."/>
            <person name="Ott S."/>
            <person name="Bowen H."/>
            <person name="Vavikolanu K."/>
            <person name="Mehta A."/>
            <person name="Aluvathingal J."/>
            <person name="Nadendla S."/>
            <person name="Yan Y."/>
            <person name="Sichtig H."/>
        </authorList>
    </citation>
    <scope>NUCLEOTIDE SEQUENCE [LARGE SCALE GENOMIC DNA]</scope>
    <source>
        <strain evidence="8 9">FDAARGOS_1272</strain>
    </source>
</reference>
<keyword evidence="2 6" id="KW-0813">Transport</keyword>
<keyword evidence="5 6" id="KW-0472">Membrane</keyword>
<sequence length="264" mass="27116">MTTRDTAHGATPTQTARRLSRRFPAYAARAAALALLLALLLRPAWLHGWFAPFADNGAPVIYDRASLLDLTLAHLGTVALSSAIGTLVAVAAGIAVTRPWGADFLPVARSVVDIGQTFPPVAVLALAVPAVGFGLKPVLIALVLYGLLPVFESTIAGLEDVPRDVVDAARGMGMSGWQRLISVELPLAFPVIVNGIRLAVVINLGTATIGSTVAARGLGDVIIAGLQTSNTAFVLQGGVIVGLLAVLVSDAIGALARVASARRG</sequence>
<comment type="subcellular location">
    <subcellularLocation>
        <location evidence="1 6">Cell membrane</location>
        <topology evidence="1 6">Multi-pass membrane protein</topology>
    </subcellularLocation>
</comment>
<dbReference type="InterPro" id="IPR035906">
    <property type="entry name" value="MetI-like_sf"/>
</dbReference>
<evidence type="ECO:0000256" key="5">
    <source>
        <dbReference type="ARBA" id="ARBA00023136"/>
    </source>
</evidence>
<dbReference type="EMBL" id="CP069483">
    <property type="protein sequence ID" value="QRO79506.1"/>
    <property type="molecule type" value="Genomic_DNA"/>
</dbReference>
<feature type="transmembrane region" description="Helical" evidence="6">
    <location>
        <begin position="233"/>
        <end position="256"/>
    </location>
</feature>
<dbReference type="InterPro" id="IPR000515">
    <property type="entry name" value="MetI-like"/>
</dbReference>
<keyword evidence="4 6" id="KW-1133">Transmembrane helix</keyword>
<dbReference type="GeneID" id="93129382"/>
<dbReference type="AlphaFoldDB" id="A0A892I988"/>
<evidence type="ECO:0000313" key="8">
    <source>
        <dbReference type="EMBL" id="QRO79506.1"/>
    </source>
</evidence>
<dbReference type="FunFam" id="1.10.3720.10:FF:000001">
    <property type="entry name" value="Glycine betaine ABC transporter, permease"/>
    <property type="match status" value="1"/>
</dbReference>
<dbReference type="SUPFAM" id="SSF161098">
    <property type="entry name" value="MetI-like"/>
    <property type="match status" value="1"/>
</dbReference>
<organism evidence="8 9">
    <name type="scientific">Burkholderia dolosa</name>
    <dbReference type="NCBI Taxonomy" id="152500"/>
    <lineage>
        <taxon>Bacteria</taxon>
        <taxon>Pseudomonadati</taxon>
        <taxon>Pseudomonadota</taxon>
        <taxon>Betaproteobacteria</taxon>
        <taxon>Burkholderiales</taxon>
        <taxon>Burkholderiaceae</taxon>
        <taxon>Burkholderia</taxon>
        <taxon>Burkholderia cepacia complex</taxon>
    </lineage>
</organism>
<dbReference type="GO" id="GO:0031460">
    <property type="term" value="P:glycine betaine transport"/>
    <property type="evidence" value="ECO:0007669"/>
    <property type="project" value="UniProtKB-ARBA"/>
</dbReference>
<feature type="transmembrane region" description="Helical" evidence="6">
    <location>
        <begin position="72"/>
        <end position="97"/>
    </location>
</feature>
<keyword evidence="3 6" id="KW-0812">Transmembrane</keyword>
<dbReference type="GO" id="GO:0055085">
    <property type="term" value="P:transmembrane transport"/>
    <property type="evidence" value="ECO:0007669"/>
    <property type="project" value="InterPro"/>
</dbReference>
<evidence type="ECO:0000256" key="4">
    <source>
        <dbReference type="ARBA" id="ARBA00022989"/>
    </source>
</evidence>
<evidence type="ECO:0000256" key="2">
    <source>
        <dbReference type="ARBA" id="ARBA00022448"/>
    </source>
</evidence>
<feature type="domain" description="ABC transmembrane type-1" evidence="7">
    <location>
        <begin position="71"/>
        <end position="256"/>
    </location>
</feature>
<protein>
    <submittedName>
        <fullName evidence="8">ABC transporter permease</fullName>
    </submittedName>
</protein>
<evidence type="ECO:0000256" key="3">
    <source>
        <dbReference type="ARBA" id="ARBA00022692"/>
    </source>
</evidence>
<name>A0A892I988_9BURK</name>
<dbReference type="Proteomes" id="UP000625568">
    <property type="component" value="Chromosome 2"/>
</dbReference>
<evidence type="ECO:0000256" key="6">
    <source>
        <dbReference type="RuleBase" id="RU363032"/>
    </source>
</evidence>
<keyword evidence="9" id="KW-1185">Reference proteome</keyword>
<dbReference type="Pfam" id="PF00528">
    <property type="entry name" value="BPD_transp_1"/>
    <property type="match status" value="1"/>
</dbReference>
<evidence type="ECO:0000259" key="7">
    <source>
        <dbReference type="PROSITE" id="PS50928"/>
    </source>
</evidence>
<evidence type="ECO:0000256" key="1">
    <source>
        <dbReference type="ARBA" id="ARBA00004651"/>
    </source>
</evidence>
<evidence type="ECO:0000313" key="9">
    <source>
        <dbReference type="Proteomes" id="UP000625568"/>
    </source>
</evidence>
<feature type="transmembrane region" description="Helical" evidence="6">
    <location>
        <begin position="118"/>
        <end position="148"/>
    </location>
</feature>
<dbReference type="PANTHER" id="PTHR30177:SF32">
    <property type="entry name" value="GLYCINE BETAINE UPTAKE SYSTEM PERMEASE PROTEIN YEHW"/>
    <property type="match status" value="1"/>
</dbReference>